<keyword evidence="4" id="KW-1185">Reference proteome</keyword>
<proteinExistence type="predicted"/>
<feature type="signal peptide" evidence="2">
    <location>
        <begin position="1"/>
        <end position="18"/>
    </location>
</feature>
<evidence type="ECO:0000313" key="3">
    <source>
        <dbReference type="EMBL" id="KAE9536510.1"/>
    </source>
</evidence>
<keyword evidence="2" id="KW-0732">Signal</keyword>
<sequence>MHMLTNLLLSCIIMPAKLLLINNNNNKLICHELSIQNQQYLFHNNAINTVLISIILVERIREFFYIFRFTLKKKNNFLIITFFILFLFFNNINYIVLELRIILGMDQCLSPSQSQMPMCLSYMNVLTINQLSSMVHFKTFCIFINLYRLVIFLEIFFYNQFKFYLMHIIIKKNLTTIKVDLLTQVNSEVLVKCIIEQSKNPYINTAKLVSLKCEHFNYDRLKLKKSGNTTDILNRSKIQPYLKTKKKLIYPLRTPLRIGVVDQHFVIRKCHKHTSHKWQIDNR</sequence>
<evidence type="ECO:0008006" key="5">
    <source>
        <dbReference type="Google" id="ProtNLM"/>
    </source>
</evidence>
<feature type="transmembrane region" description="Helical" evidence="1">
    <location>
        <begin position="135"/>
        <end position="158"/>
    </location>
</feature>
<organism evidence="3 4">
    <name type="scientific">Aphis glycines</name>
    <name type="common">Soybean aphid</name>
    <dbReference type="NCBI Taxonomy" id="307491"/>
    <lineage>
        <taxon>Eukaryota</taxon>
        <taxon>Metazoa</taxon>
        <taxon>Ecdysozoa</taxon>
        <taxon>Arthropoda</taxon>
        <taxon>Hexapoda</taxon>
        <taxon>Insecta</taxon>
        <taxon>Pterygota</taxon>
        <taxon>Neoptera</taxon>
        <taxon>Paraneoptera</taxon>
        <taxon>Hemiptera</taxon>
        <taxon>Sternorrhyncha</taxon>
        <taxon>Aphidomorpha</taxon>
        <taxon>Aphidoidea</taxon>
        <taxon>Aphididae</taxon>
        <taxon>Aphidini</taxon>
        <taxon>Aphis</taxon>
        <taxon>Aphis</taxon>
    </lineage>
</organism>
<keyword evidence="1" id="KW-0812">Transmembrane</keyword>
<dbReference type="EMBL" id="VYZN01000023">
    <property type="protein sequence ID" value="KAE9536510.1"/>
    <property type="molecule type" value="Genomic_DNA"/>
</dbReference>
<name>A0A6G0TRH0_APHGL</name>
<dbReference type="AlphaFoldDB" id="A0A6G0TRH0"/>
<evidence type="ECO:0000256" key="1">
    <source>
        <dbReference type="SAM" id="Phobius"/>
    </source>
</evidence>
<comment type="caution">
    <text evidence="3">The sequence shown here is derived from an EMBL/GenBank/DDBJ whole genome shotgun (WGS) entry which is preliminary data.</text>
</comment>
<keyword evidence="1" id="KW-1133">Transmembrane helix</keyword>
<protein>
    <recommendedName>
        <fullName evidence="5">Transmembrane protein</fullName>
    </recommendedName>
</protein>
<evidence type="ECO:0000313" key="4">
    <source>
        <dbReference type="Proteomes" id="UP000475862"/>
    </source>
</evidence>
<dbReference type="Proteomes" id="UP000475862">
    <property type="component" value="Unassembled WGS sequence"/>
</dbReference>
<keyword evidence="1" id="KW-0472">Membrane</keyword>
<feature type="chain" id="PRO_5026068777" description="Transmembrane protein" evidence="2">
    <location>
        <begin position="19"/>
        <end position="283"/>
    </location>
</feature>
<gene>
    <name evidence="3" type="ORF">AGLY_007299</name>
</gene>
<accession>A0A6G0TRH0</accession>
<feature type="transmembrane region" description="Helical" evidence="1">
    <location>
        <begin position="77"/>
        <end position="97"/>
    </location>
</feature>
<reference evidence="3 4" key="1">
    <citation type="submission" date="2019-08" db="EMBL/GenBank/DDBJ databases">
        <title>The genome of the soybean aphid Biotype 1, its phylome, world population structure and adaptation to the North American continent.</title>
        <authorList>
            <person name="Giordano R."/>
            <person name="Donthu R.K."/>
            <person name="Hernandez A.G."/>
            <person name="Wright C.L."/>
            <person name="Zimin A.V."/>
        </authorList>
    </citation>
    <scope>NUCLEOTIDE SEQUENCE [LARGE SCALE GENOMIC DNA]</scope>
    <source>
        <tissue evidence="3">Whole aphids</tissue>
    </source>
</reference>
<evidence type="ECO:0000256" key="2">
    <source>
        <dbReference type="SAM" id="SignalP"/>
    </source>
</evidence>